<sequence length="484" mass="53164">MNPPKRSAELMTSFLGDCELTLRRPINYEPPMYLFPELLPRVPEGTPPLSVSDAIADAIDVEASSLDIAALCNIPQIELREGTGDLQRGDANEASSASNSVELSDMHIIASLLASNRLQIAGLTADMLKSGGFSSRSIVEKLRTLIERARLSSIEAKAIMSPTFLNLLNWRSLTENESRYLSNRRKREPESELPDRRVRPRQELVEETEIALLQPSNDPWSSDVDLTPGVFVAAGERDVERRNEALVALSNVLSSSWRSLRSIGIQTDRFVPGSINETSPYADPLKIPGGTMDVEQDLGWKPQEGEEDSKSNWLLRVTSSITSSTKVFPMKNGIMNFGRNAGVTSAVYGSVTNVHVGLSSFTAHPEFISPHHFSLMLLPAQSTCPDDNLGTATQQREGSIEESGDGGTRCLWLMNYGRNGTRVIGKQWTLGDMVRLDIGDVLQPTDDIRITITASSQNGEEESVEVGNVAEVVVKKEPNRTLEE</sequence>
<protein>
    <recommendedName>
        <fullName evidence="4">FHA domain-containing protein</fullName>
    </recommendedName>
</protein>
<name>A0A1X0P5K7_9TRYP</name>
<evidence type="ECO:0000313" key="2">
    <source>
        <dbReference type="EMBL" id="ORC92226.1"/>
    </source>
</evidence>
<comment type="caution">
    <text evidence="2">The sequence shown here is derived from an EMBL/GenBank/DDBJ whole genome shotgun (WGS) entry which is preliminary data.</text>
</comment>
<dbReference type="EMBL" id="NBCO01000004">
    <property type="protein sequence ID" value="ORC92226.1"/>
    <property type="molecule type" value="Genomic_DNA"/>
</dbReference>
<evidence type="ECO:0008006" key="4">
    <source>
        <dbReference type="Google" id="ProtNLM"/>
    </source>
</evidence>
<dbReference type="RefSeq" id="XP_028886292.1">
    <property type="nucleotide sequence ID" value="XM_029022634.1"/>
</dbReference>
<dbReference type="VEuPathDB" id="TriTrypDB:TM35_000044400"/>
<keyword evidence="3" id="KW-1185">Reference proteome</keyword>
<proteinExistence type="predicted"/>
<organism evidence="2 3">
    <name type="scientific">Trypanosoma theileri</name>
    <dbReference type="NCBI Taxonomy" id="67003"/>
    <lineage>
        <taxon>Eukaryota</taxon>
        <taxon>Discoba</taxon>
        <taxon>Euglenozoa</taxon>
        <taxon>Kinetoplastea</taxon>
        <taxon>Metakinetoplastina</taxon>
        <taxon>Trypanosomatida</taxon>
        <taxon>Trypanosomatidae</taxon>
        <taxon>Trypanosoma</taxon>
    </lineage>
</organism>
<feature type="compositionally biased region" description="Basic and acidic residues" evidence="1">
    <location>
        <begin position="187"/>
        <end position="199"/>
    </location>
</feature>
<evidence type="ECO:0000256" key="1">
    <source>
        <dbReference type="SAM" id="MobiDB-lite"/>
    </source>
</evidence>
<dbReference type="OrthoDB" id="273169at2759"/>
<evidence type="ECO:0000313" key="3">
    <source>
        <dbReference type="Proteomes" id="UP000192257"/>
    </source>
</evidence>
<gene>
    <name evidence="2" type="ORF">TM35_000044400</name>
</gene>
<dbReference type="GeneID" id="39982414"/>
<reference evidence="2 3" key="1">
    <citation type="submission" date="2017-03" db="EMBL/GenBank/DDBJ databases">
        <title>An alternative strategy for trypanosome survival in the mammalian bloodstream revealed through genome and transcriptome analysis of the ubiquitous bovine parasite Trypanosoma (Megatrypanum) theileri.</title>
        <authorList>
            <person name="Kelly S."/>
            <person name="Ivens A."/>
            <person name="Mott A."/>
            <person name="O'Neill E."/>
            <person name="Emms D."/>
            <person name="Macleod O."/>
            <person name="Voorheis P."/>
            <person name="Matthews J."/>
            <person name="Matthews K."/>
            <person name="Carrington M."/>
        </authorList>
    </citation>
    <scope>NUCLEOTIDE SEQUENCE [LARGE SCALE GENOMIC DNA]</scope>
    <source>
        <strain evidence="2">Edinburgh</strain>
    </source>
</reference>
<dbReference type="Proteomes" id="UP000192257">
    <property type="component" value="Unassembled WGS sequence"/>
</dbReference>
<feature type="region of interest" description="Disordered" evidence="1">
    <location>
        <begin position="179"/>
        <end position="199"/>
    </location>
</feature>
<dbReference type="AlphaFoldDB" id="A0A1X0P5K7"/>
<accession>A0A1X0P5K7</accession>